<organism evidence="2 3">
    <name type="scientific">Angomonas deanei</name>
    <dbReference type="NCBI Taxonomy" id="59799"/>
    <lineage>
        <taxon>Eukaryota</taxon>
        <taxon>Discoba</taxon>
        <taxon>Euglenozoa</taxon>
        <taxon>Kinetoplastea</taxon>
        <taxon>Metakinetoplastina</taxon>
        <taxon>Trypanosomatida</taxon>
        <taxon>Trypanosomatidae</taxon>
        <taxon>Strigomonadinae</taxon>
        <taxon>Angomonas</taxon>
    </lineage>
</organism>
<dbReference type="EMBL" id="LR877151">
    <property type="protein sequence ID" value="CAD2216492.1"/>
    <property type="molecule type" value="Genomic_DNA"/>
</dbReference>
<proteinExistence type="predicted"/>
<name>A0A7G2CEA4_9TRYP</name>
<evidence type="ECO:0000259" key="1">
    <source>
        <dbReference type="Pfam" id="PF03399"/>
    </source>
</evidence>
<dbReference type="GO" id="GO:0005634">
    <property type="term" value="C:nucleus"/>
    <property type="evidence" value="ECO:0007669"/>
    <property type="project" value="TreeGrafter"/>
</dbReference>
<protein>
    <submittedName>
        <fullName evidence="2">SAC3/GANP family, putative</fullName>
    </submittedName>
</protein>
<dbReference type="PANTHER" id="PTHR12436">
    <property type="entry name" value="80 KDA MCM3-ASSOCIATED PROTEIN"/>
    <property type="match status" value="1"/>
</dbReference>
<dbReference type="Proteomes" id="UP000515908">
    <property type="component" value="Chromosome 07"/>
</dbReference>
<feature type="domain" description="SAC3/GANP/THP3 conserved" evidence="1">
    <location>
        <begin position="257"/>
        <end position="461"/>
    </location>
</feature>
<gene>
    <name evidence="2" type="ORF">ADEAN_000395400</name>
</gene>
<dbReference type="PANTHER" id="PTHR12436:SF4">
    <property type="entry name" value="LEUKOCYTE RECEPTOR CLUSTER MEMBER 8"/>
    <property type="match status" value="1"/>
</dbReference>
<evidence type="ECO:0000313" key="2">
    <source>
        <dbReference type="EMBL" id="CAD2216492.1"/>
    </source>
</evidence>
<dbReference type="OrthoDB" id="199574at2759"/>
<keyword evidence="3" id="KW-1185">Reference proteome</keyword>
<evidence type="ECO:0000313" key="3">
    <source>
        <dbReference type="Proteomes" id="UP000515908"/>
    </source>
</evidence>
<dbReference type="InterPro" id="IPR045107">
    <property type="entry name" value="SAC3/GANP/THP3"/>
</dbReference>
<dbReference type="InterPro" id="IPR005062">
    <property type="entry name" value="SAC3/GANP/THP3_conserved"/>
</dbReference>
<dbReference type="Pfam" id="PF03399">
    <property type="entry name" value="SAC3_GANP"/>
    <property type="match status" value="1"/>
</dbReference>
<dbReference type="Gene3D" id="1.25.40.990">
    <property type="match status" value="1"/>
</dbReference>
<reference evidence="2 3" key="1">
    <citation type="submission" date="2020-08" db="EMBL/GenBank/DDBJ databases">
        <authorList>
            <person name="Newling K."/>
            <person name="Davey J."/>
            <person name="Forrester S."/>
        </authorList>
    </citation>
    <scope>NUCLEOTIDE SEQUENCE [LARGE SCALE GENOMIC DNA]</scope>
    <source>
        <strain evidence="3">Crithidia deanei Carvalho (ATCC PRA-265)</strain>
    </source>
</reference>
<sequence>MEDHLSLPFLESTGIVISASLKNWLTRVKFIANTRNVGEERNRYIRWALCKIEDNAENSTLDWKTIPPVMPAGAEDRIPRILGTREKKSGDKPATSSGVRDALMKETLLRSPMELKAFVARAFDLYDGDVAKGRRTYDQATMVGMLNIARHLQKAEEKETRKAAQQVILSQPSPAPLSGRTGPVAVSGPSQNLYVPSRARLVAPMPGAVPLKGKGFPIERADRSVEVNFFSNLTNTTANSSASSPMKGKSVQLERKYSRYEPTESDIRPLKVLRKAFSFITNRFHEKEEEEGRRAALVYVSEQLKGMRQDIRVQSIENGFSINVYELHARICLELGDIGEFNQCQSSLKHLYGTLRSDAKKHSCVDFFCFRLVYLSLSSQYDSLSTELIDYTNSYLDKRKQEMLPDGQTVSFTLRLCAACEEGDVRGIISLLAHFPVEMTFLLRIYLPKNRIVWLRNALCGVRGKVAMRRVLLSAGVLPICVKRDDGAAEVAWLDGSMVAAEKEFQSMCATLKLTLPKEFSFEKEVNEECPTFADSSELLTSVHNYLNYLTTRNDASLK</sequence>
<dbReference type="VEuPathDB" id="TriTrypDB:ADEAN_000395400"/>
<accession>A0A7G2CEA4</accession>
<dbReference type="AlphaFoldDB" id="A0A7G2CEA4"/>